<dbReference type="Pfam" id="PF05532">
    <property type="entry name" value="CsbD"/>
    <property type="match status" value="1"/>
</dbReference>
<gene>
    <name evidence="4" type="ORF">A5760_07910</name>
</gene>
<evidence type="ECO:0000313" key="4">
    <source>
        <dbReference type="EMBL" id="OBB85334.1"/>
    </source>
</evidence>
<feature type="domain" description="CsbD-like" evidence="3">
    <location>
        <begin position="5"/>
        <end position="57"/>
    </location>
</feature>
<accession>A0A1A0VQ40</accession>
<dbReference type="RefSeq" id="WP_064880060.1">
    <property type="nucleotide sequence ID" value="NZ_LZSX01000039.1"/>
</dbReference>
<dbReference type="Gene3D" id="1.10.1470.10">
    <property type="entry name" value="YjbJ"/>
    <property type="match status" value="1"/>
</dbReference>
<organism evidence="4 5">
    <name type="scientific">Mycobacterium colombiense</name>
    <dbReference type="NCBI Taxonomy" id="339268"/>
    <lineage>
        <taxon>Bacteria</taxon>
        <taxon>Bacillati</taxon>
        <taxon>Actinomycetota</taxon>
        <taxon>Actinomycetes</taxon>
        <taxon>Mycobacteriales</taxon>
        <taxon>Mycobacteriaceae</taxon>
        <taxon>Mycobacterium</taxon>
        <taxon>Mycobacterium avium complex (MAC)</taxon>
    </lineage>
</organism>
<evidence type="ECO:0000256" key="1">
    <source>
        <dbReference type="ARBA" id="ARBA00009129"/>
    </source>
</evidence>
<dbReference type="InterPro" id="IPR008462">
    <property type="entry name" value="CsbD"/>
</dbReference>
<dbReference type="SUPFAM" id="SSF69047">
    <property type="entry name" value="Hypothetical protein YjbJ"/>
    <property type="match status" value="1"/>
</dbReference>
<evidence type="ECO:0000259" key="3">
    <source>
        <dbReference type="Pfam" id="PF05532"/>
    </source>
</evidence>
<reference evidence="4 5" key="1">
    <citation type="submission" date="2016-06" db="EMBL/GenBank/DDBJ databases">
        <authorList>
            <person name="Kjaerup R.B."/>
            <person name="Dalgaard T.S."/>
            <person name="Juul-Madsen H.R."/>
        </authorList>
    </citation>
    <scope>NUCLEOTIDE SEQUENCE [LARGE SCALE GENOMIC DNA]</scope>
    <source>
        <strain evidence="4 5">852002-51834_SCH5396731</strain>
    </source>
</reference>
<feature type="region of interest" description="Disordered" evidence="2">
    <location>
        <begin position="1"/>
        <end position="57"/>
    </location>
</feature>
<dbReference type="InterPro" id="IPR036629">
    <property type="entry name" value="YjbJ_sf"/>
</dbReference>
<name>A0A1A0VQ40_9MYCO</name>
<proteinExistence type="inferred from homology"/>
<comment type="caution">
    <text evidence="4">The sequence shown here is derived from an EMBL/GenBank/DDBJ whole genome shotgun (WGS) entry which is preliminary data.</text>
</comment>
<comment type="similarity">
    <text evidence="1">Belongs to the UPF0337 (CsbD) family.</text>
</comment>
<dbReference type="OrthoDB" id="2143260at2"/>
<dbReference type="Proteomes" id="UP000091914">
    <property type="component" value="Unassembled WGS sequence"/>
</dbReference>
<evidence type="ECO:0000313" key="5">
    <source>
        <dbReference type="Proteomes" id="UP000091914"/>
    </source>
</evidence>
<protein>
    <submittedName>
        <fullName evidence="4">General stress protein CsbD</fullName>
    </submittedName>
</protein>
<sequence>MSNEDKLKNKIEDLGGRAKEAAGKATGDDDTKNEGRADQAKSSLKDAGEKVKDAFKK</sequence>
<dbReference type="AlphaFoldDB" id="A0A1A0VQ40"/>
<evidence type="ECO:0000256" key="2">
    <source>
        <dbReference type="SAM" id="MobiDB-lite"/>
    </source>
</evidence>
<dbReference type="EMBL" id="LZSX01000039">
    <property type="protein sequence ID" value="OBB85334.1"/>
    <property type="molecule type" value="Genomic_DNA"/>
</dbReference>